<reference evidence="3" key="1">
    <citation type="submission" date="2021-01" db="EMBL/GenBank/DDBJ databases">
        <authorList>
            <consortium name="Genoscope - CEA"/>
            <person name="William W."/>
        </authorList>
    </citation>
    <scope>NUCLEOTIDE SEQUENCE</scope>
</reference>
<dbReference type="Proteomes" id="UP000692954">
    <property type="component" value="Unassembled WGS sequence"/>
</dbReference>
<feature type="domain" description="C2H2-type" evidence="2">
    <location>
        <begin position="95"/>
        <end position="123"/>
    </location>
</feature>
<gene>
    <name evidence="3" type="ORF">PSON_ATCC_30995.1.T0050056</name>
</gene>
<dbReference type="EMBL" id="CAJJDN010000005">
    <property type="protein sequence ID" value="CAD8050518.1"/>
    <property type="molecule type" value="Genomic_DNA"/>
</dbReference>
<accession>A0A8S1K590</accession>
<keyword evidence="1" id="KW-0862">Zinc</keyword>
<protein>
    <recommendedName>
        <fullName evidence="2">C2H2-type domain-containing protein</fullName>
    </recommendedName>
</protein>
<dbReference type="PROSITE" id="PS50157">
    <property type="entry name" value="ZINC_FINGER_C2H2_2"/>
    <property type="match status" value="1"/>
</dbReference>
<dbReference type="PROSITE" id="PS00028">
    <property type="entry name" value="ZINC_FINGER_C2H2_1"/>
    <property type="match status" value="1"/>
</dbReference>
<comment type="caution">
    <text evidence="3">The sequence shown here is derived from an EMBL/GenBank/DDBJ whole genome shotgun (WGS) entry which is preliminary data.</text>
</comment>
<keyword evidence="1" id="KW-0479">Metal-binding</keyword>
<organism evidence="3 4">
    <name type="scientific">Paramecium sonneborni</name>
    <dbReference type="NCBI Taxonomy" id="65129"/>
    <lineage>
        <taxon>Eukaryota</taxon>
        <taxon>Sar</taxon>
        <taxon>Alveolata</taxon>
        <taxon>Ciliophora</taxon>
        <taxon>Intramacronucleata</taxon>
        <taxon>Oligohymenophorea</taxon>
        <taxon>Peniculida</taxon>
        <taxon>Parameciidae</taxon>
        <taxon>Paramecium</taxon>
    </lineage>
</organism>
<dbReference type="GO" id="GO:0008270">
    <property type="term" value="F:zinc ion binding"/>
    <property type="evidence" value="ECO:0007669"/>
    <property type="project" value="UniProtKB-KW"/>
</dbReference>
<dbReference type="OrthoDB" id="319596at2759"/>
<dbReference type="AlphaFoldDB" id="A0A8S1K590"/>
<evidence type="ECO:0000313" key="4">
    <source>
        <dbReference type="Proteomes" id="UP000692954"/>
    </source>
</evidence>
<keyword evidence="1" id="KW-0863">Zinc-finger</keyword>
<name>A0A8S1K590_9CILI</name>
<sequence>MNNLDFVQQVGLPAIKLLELLKDLLEELNYLNDDELLLQKNQKVNIEDPFNFLDLKSCTLEQEYSNELFYPVIIQEKGKKTKKNNYIFENNQKQYQCGNCKKTFEKYRSLGGHIQKRHKKDLNQQSLACSFQLRKRLQK</sequence>
<evidence type="ECO:0000313" key="3">
    <source>
        <dbReference type="EMBL" id="CAD8050518.1"/>
    </source>
</evidence>
<evidence type="ECO:0000259" key="2">
    <source>
        <dbReference type="PROSITE" id="PS50157"/>
    </source>
</evidence>
<proteinExistence type="predicted"/>
<evidence type="ECO:0000256" key="1">
    <source>
        <dbReference type="PROSITE-ProRule" id="PRU00042"/>
    </source>
</evidence>
<dbReference type="InterPro" id="IPR013087">
    <property type="entry name" value="Znf_C2H2_type"/>
</dbReference>
<keyword evidence="4" id="KW-1185">Reference proteome</keyword>